<protein>
    <submittedName>
        <fullName evidence="2">Uncharacterized protein</fullName>
    </submittedName>
</protein>
<evidence type="ECO:0000313" key="3">
    <source>
        <dbReference type="Proteomes" id="UP001286313"/>
    </source>
</evidence>
<dbReference type="Proteomes" id="UP001286313">
    <property type="component" value="Unassembled WGS sequence"/>
</dbReference>
<sequence length="80" mass="8701">MHNTIDAGDSGGGGEGWVPSIIPSLLPRPSADHHSANRRILNSRPPHAHTPDYPTFHPHQHTPNTIPQYPHAHSSPVILT</sequence>
<dbReference type="AlphaFoldDB" id="A0AAE1EFV5"/>
<comment type="caution">
    <text evidence="2">The sequence shown here is derived from an EMBL/GenBank/DDBJ whole genome shotgun (WGS) entry which is preliminary data.</text>
</comment>
<keyword evidence="3" id="KW-1185">Reference proteome</keyword>
<accession>A0AAE1EFV5</accession>
<organism evidence="2 3">
    <name type="scientific">Petrolisthes cinctipes</name>
    <name type="common">Flat porcelain crab</name>
    <dbReference type="NCBI Taxonomy" id="88211"/>
    <lineage>
        <taxon>Eukaryota</taxon>
        <taxon>Metazoa</taxon>
        <taxon>Ecdysozoa</taxon>
        <taxon>Arthropoda</taxon>
        <taxon>Crustacea</taxon>
        <taxon>Multicrustacea</taxon>
        <taxon>Malacostraca</taxon>
        <taxon>Eumalacostraca</taxon>
        <taxon>Eucarida</taxon>
        <taxon>Decapoda</taxon>
        <taxon>Pleocyemata</taxon>
        <taxon>Anomura</taxon>
        <taxon>Galatheoidea</taxon>
        <taxon>Porcellanidae</taxon>
        <taxon>Petrolisthes</taxon>
    </lineage>
</organism>
<name>A0AAE1EFV5_PETCI</name>
<dbReference type="EMBL" id="JAWQEG010008216">
    <property type="protein sequence ID" value="KAK3850754.1"/>
    <property type="molecule type" value="Genomic_DNA"/>
</dbReference>
<gene>
    <name evidence="2" type="ORF">Pcinc_042558</name>
</gene>
<feature type="region of interest" description="Disordered" evidence="1">
    <location>
        <begin position="1"/>
        <end position="80"/>
    </location>
</feature>
<evidence type="ECO:0000313" key="2">
    <source>
        <dbReference type="EMBL" id="KAK3850754.1"/>
    </source>
</evidence>
<reference evidence="2" key="1">
    <citation type="submission" date="2023-10" db="EMBL/GenBank/DDBJ databases">
        <title>Genome assemblies of two species of porcelain crab, Petrolisthes cinctipes and Petrolisthes manimaculis (Anomura: Porcellanidae).</title>
        <authorList>
            <person name="Angst P."/>
        </authorList>
    </citation>
    <scope>NUCLEOTIDE SEQUENCE</scope>
    <source>
        <strain evidence="2">PB745_01</strain>
        <tissue evidence="2">Gill</tissue>
    </source>
</reference>
<evidence type="ECO:0000256" key="1">
    <source>
        <dbReference type="SAM" id="MobiDB-lite"/>
    </source>
</evidence>
<feature type="compositionally biased region" description="Low complexity" evidence="1">
    <location>
        <begin position="19"/>
        <end position="29"/>
    </location>
</feature>
<proteinExistence type="predicted"/>